<accession>A0A383A3R0</accession>
<evidence type="ECO:0000313" key="1">
    <source>
        <dbReference type="EMBL" id="SVE02382.1"/>
    </source>
</evidence>
<reference evidence="1" key="1">
    <citation type="submission" date="2018-05" db="EMBL/GenBank/DDBJ databases">
        <authorList>
            <person name="Lanie J.A."/>
            <person name="Ng W.-L."/>
            <person name="Kazmierczak K.M."/>
            <person name="Andrzejewski T.M."/>
            <person name="Davidsen T.M."/>
            <person name="Wayne K.J."/>
            <person name="Tettelin H."/>
            <person name="Glass J.I."/>
            <person name="Rusch D."/>
            <person name="Podicherti R."/>
            <person name="Tsui H.-C.T."/>
            <person name="Winkler M.E."/>
        </authorList>
    </citation>
    <scope>NUCLEOTIDE SEQUENCE</scope>
</reference>
<dbReference type="EMBL" id="UINC01188933">
    <property type="protein sequence ID" value="SVE02382.1"/>
    <property type="molecule type" value="Genomic_DNA"/>
</dbReference>
<gene>
    <name evidence="1" type="ORF">METZ01_LOCUS455236</name>
</gene>
<feature type="non-terminal residue" evidence="1">
    <location>
        <position position="253"/>
    </location>
</feature>
<name>A0A383A3R0_9ZZZZ</name>
<protein>
    <submittedName>
        <fullName evidence="1">Uncharacterized protein</fullName>
    </submittedName>
</protein>
<feature type="non-terminal residue" evidence="1">
    <location>
        <position position="1"/>
    </location>
</feature>
<proteinExistence type="predicted"/>
<sequence>GCTIQNTQALAAGGAAETTGISCRNADFTPQLNTTVDEFYQVRNDTSAATAAVSVPFNALSGLVSTTAGSGVTGVGTAGTIDAGDRITNALGNASGAGCAAAAASTCRHWVHTGAQGTIYVDGTTAGFLWEGSLAAGAAATTYATTMTSAIAGAAVSATLNMGGAGSTLGDNVTATDHEAAFAGTTKTITTTLTGASTAAIVAGYTVKYTDKVVSYGGGTGNQSLTYNISYVPVVAGVATFDVVCSADPLPLT</sequence>
<dbReference type="AlphaFoldDB" id="A0A383A3R0"/>
<organism evidence="1">
    <name type="scientific">marine metagenome</name>
    <dbReference type="NCBI Taxonomy" id="408172"/>
    <lineage>
        <taxon>unclassified sequences</taxon>
        <taxon>metagenomes</taxon>
        <taxon>ecological metagenomes</taxon>
    </lineage>
</organism>